<evidence type="ECO:0000256" key="3">
    <source>
        <dbReference type="PROSITE-ProRule" id="PRU10007"/>
    </source>
</evidence>
<dbReference type="AlphaFoldDB" id="A0A0F6Z6Z8"/>
<comment type="similarity">
    <text evidence="1 4">Belongs to the aldehyde dehydrogenase family.</text>
</comment>
<name>A0A0F6Z6Z8_9CORY</name>
<dbReference type="PANTHER" id="PTHR11699">
    <property type="entry name" value="ALDEHYDE DEHYDROGENASE-RELATED"/>
    <property type="match status" value="1"/>
</dbReference>
<dbReference type="Gene3D" id="3.40.309.10">
    <property type="entry name" value="Aldehyde Dehydrogenase, Chain A, domain 2"/>
    <property type="match status" value="1"/>
</dbReference>
<evidence type="ECO:0000259" key="5">
    <source>
        <dbReference type="Pfam" id="PF00171"/>
    </source>
</evidence>
<evidence type="ECO:0000256" key="4">
    <source>
        <dbReference type="RuleBase" id="RU003345"/>
    </source>
</evidence>
<keyword evidence="7" id="KW-1185">Reference proteome</keyword>
<organism evidence="6 7">
    <name type="scientific">[Brevibacterium] flavum</name>
    <dbReference type="NCBI Taxonomy" id="92706"/>
    <lineage>
        <taxon>Bacteria</taxon>
        <taxon>Bacillati</taxon>
        <taxon>Actinomycetota</taxon>
        <taxon>Actinomycetes</taxon>
        <taxon>Mycobacteriales</taxon>
        <taxon>Corynebacteriaceae</taxon>
        <taxon>Corynebacterium</taxon>
    </lineage>
</organism>
<dbReference type="CDD" id="cd07101">
    <property type="entry name" value="ALDH_SSADH2_GabD2"/>
    <property type="match status" value="1"/>
</dbReference>
<dbReference type="PROSITE" id="PS00687">
    <property type="entry name" value="ALDEHYDE_DEHYDR_GLU"/>
    <property type="match status" value="1"/>
</dbReference>
<dbReference type="InterPro" id="IPR015590">
    <property type="entry name" value="Aldehyde_DH_dom"/>
</dbReference>
<dbReference type="InterPro" id="IPR016162">
    <property type="entry name" value="Ald_DH_N"/>
</dbReference>
<gene>
    <name evidence="6" type="primary">gabD2</name>
    <name evidence="6" type="ORF">YH66_13630</name>
</gene>
<reference evidence="6 7" key="1">
    <citation type="submission" date="2015-04" db="EMBL/GenBank/DDBJ databases">
        <title>Complete Genome Sequence of Brevibacterium flavum ATCC 15168.</title>
        <authorList>
            <person name="Ahn J."/>
            <person name="Park G."/>
            <person name="Jeon W."/>
            <person name="Jang Y."/>
            <person name="Jang M."/>
            <person name="Lee H."/>
            <person name="Lee H."/>
        </authorList>
    </citation>
    <scope>NUCLEOTIDE SEQUENCE [LARGE SCALE GENOMIC DNA]</scope>
    <source>
        <strain evidence="6 7">ATCC 15168</strain>
    </source>
</reference>
<dbReference type="Gene3D" id="3.40.605.10">
    <property type="entry name" value="Aldehyde Dehydrogenase, Chain A, domain 1"/>
    <property type="match status" value="1"/>
</dbReference>
<dbReference type="InterPro" id="IPR016163">
    <property type="entry name" value="Ald_DH_C"/>
</dbReference>
<keyword evidence="2 4" id="KW-0560">Oxidoreductase</keyword>
<evidence type="ECO:0000256" key="1">
    <source>
        <dbReference type="ARBA" id="ARBA00009986"/>
    </source>
</evidence>
<dbReference type="SUPFAM" id="SSF53720">
    <property type="entry name" value="ALDH-like"/>
    <property type="match status" value="1"/>
</dbReference>
<dbReference type="InterPro" id="IPR029510">
    <property type="entry name" value="Ald_DH_CS_GLU"/>
</dbReference>
<evidence type="ECO:0000256" key="2">
    <source>
        <dbReference type="ARBA" id="ARBA00023002"/>
    </source>
</evidence>
<sequence length="521" mass="55994">MIKRLPLGPLPKELHQTLLDLTANTQQAAKVEVQAPFTGEVIGYVFNGDEQDVEHAFALSRAAQKKWVHTTTAERKKIFLRFHDLVLKNRELLMDIVQLETGKNRASAADEVLDVAITTRFYANNAGKFLNDKKRPGALPIITKNTQQYVPKGVVGQITPWNYPLTLGVSDAVPALLAGNAVVAKPDLATPFSCLIMVHLLIEAGLPRDLMQVVTGPGDVVGGAIAAQCDFLMFTGSTATGRILGRTMGERLVGFSAELGGKNPLIVAKDADLVKVEAELSQACFSNSGQLCVSIERIYVEEDVYEEVVARFSKAVKAMSIGAGFEWKYEMGSLINQAQLDRVSIFVDQAKAAGATVLCGGKSRPDIGPFFYEPTVLADVPEGTPLLTEEVFGPVVFIEKVATLEEAVDKANGTPYGLNASVFASSETGNLVAGQLEAGGIGINDGYAATWASVSTPLGGMKQSGLGHRHGAEGITKYAEIRNIAEQRWMSMRGPAKMPRKVYSDTVATALKLGKIFKVLP</sequence>
<dbReference type="EMBL" id="CP011309">
    <property type="protein sequence ID" value="AKF28485.1"/>
    <property type="molecule type" value="Genomic_DNA"/>
</dbReference>
<dbReference type="GO" id="GO:0016620">
    <property type="term" value="F:oxidoreductase activity, acting on the aldehyde or oxo group of donors, NAD or NADP as acceptor"/>
    <property type="evidence" value="ECO:0007669"/>
    <property type="project" value="InterPro"/>
</dbReference>
<feature type="domain" description="Aldehyde dehydrogenase" evidence="5">
    <location>
        <begin position="26"/>
        <end position="483"/>
    </location>
</feature>
<dbReference type="PATRIC" id="fig|92706.3.peg.2855"/>
<dbReference type="Proteomes" id="UP000034037">
    <property type="component" value="Chromosome"/>
</dbReference>
<dbReference type="NCBIfam" id="NF006916">
    <property type="entry name" value="PRK09407.1"/>
    <property type="match status" value="1"/>
</dbReference>
<feature type="active site" evidence="3">
    <location>
        <position position="258"/>
    </location>
</feature>
<evidence type="ECO:0000313" key="6">
    <source>
        <dbReference type="EMBL" id="AKF28485.1"/>
    </source>
</evidence>
<dbReference type="InterPro" id="IPR016161">
    <property type="entry name" value="Ald_DH/histidinol_DH"/>
</dbReference>
<accession>A0A0F6Z6Z8</accession>
<dbReference type="FunFam" id="3.40.309.10:FF:000009">
    <property type="entry name" value="Aldehyde dehydrogenase A"/>
    <property type="match status" value="1"/>
</dbReference>
<proteinExistence type="inferred from homology"/>
<protein>
    <submittedName>
        <fullName evidence="6">Succinate-semialdehyde dehydrogenase</fullName>
    </submittedName>
</protein>
<dbReference type="RefSeq" id="WP_003862928.1">
    <property type="nucleotide sequence ID" value="NZ_CP011309.1"/>
</dbReference>
<evidence type="ECO:0000313" key="7">
    <source>
        <dbReference type="Proteomes" id="UP000034037"/>
    </source>
</evidence>
<dbReference type="Pfam" id="PF00171">
    <property type="entry name" value="Aldedh"/>
    <property type="match status" value="1"/>
</dbReference>
<dbReference type="HOGENOM" id="CLU_005391_1_0_11"/>